<dbReference type="KEGG" id="tpla:ElP_05930"/>
<comment type="cofactor">
    <cofactor evidence="2">
        <name>FAD</name>
        <dbReference type="ChEBI" id="CHEBI:57692"/>
    </cofactor>
</comment>
<dbReference type="InterPro" id="IPR036134">
    <property type="entry name" value="Crypto/Photolyase_FAD-like_sf"/>
</dbReference>
<dbReference type="InterPro" id="IPR036155">
    <property type="entry name" value="Crypto/Photolyase_N_sf"/>
</dbReference>
<comment type="similarity">
    <text evidence="3">Belongs to the DNA photolyase class-2 family.</text>
</comment>
<dbReference type="InterPro" id="IPR014729">
    <property type="entry name" value="Rossmann-like_a/b/a_fold"/>
</dbReference>
<protein>
    <recommendedName>
        <fullName evidence="5">Deoxyribodipyrimidine photo-lyase</fullName>
        <ecNumber evidence="4">4.1.99.3</ecNumber>
    </recommendedName>
    <alternativeName>
        <fullName evidence="12">DNA photolyase</fullName>
    </alternativeName>
</protein>
<dbReference type="SUPFAM" id="SSF52425">
    <property type="entry name" value="Cryptochrome/photolyase, N-terminal domain"/>
    <property type="match status" value="1"/>
</dbReference>
<sequence>MGESVSGIEGLLRPDPRVRILREGGPSPEGRCVIYWMQRSQRAEDNPALDLAIALGNAQGLPVLAAFGLTANYPGAQRRHYRFLLDAMPEVEAGLARRGVRFVLRLGPPDEVIPGLCGEAAPTILVGDENPIRVGQRWRSNVAERVDIPFRCVDGDVVVPMSLFPKQEYAARTIRAKIHKVWGDYLKPPGPPPMAETSWRGRKIPQGEHTDPDALLKKLGVGGVGEVPGYEGGPAEARRRLGRFVSERLPRYAELRNEASIYASSELSAHLHFGHISPLTCALEAMGSDAGRENVDDFLEELIVRGGLACNFVARNPEYDRLAGCPDWGLRTLADHADDPRPRLYSAEQLEAGGTHDPLWNASQLEMVLTGRMHNYTRMYWAKKILEWTPDAETAFAVTVDLNDRYEMDGRDPNGYASICWAIGGRHDRPWPDRPIFGKIRSMSYESTRRKFDSAAYIRRVDRLAAESGMVDGR</sequence>
<dbReference type="InterPro" id="IPR006050">
    <property type="entry name" value="DNA_photolyase_N"/>
</dbReference>
<keyword evidence="8" id="KW-0274">FAD</keyword>
<dbReference type="GO" id="GO:0003677">
    <property type="term" value="F:DNA binding"/>
    <property type="evidence" value="ECO:0007669"/>
    <property type="project" value="UniProtKB-KW"/>
</dbReference>
<dbReference type="AlphaFoldDB" id="A0A518GVX5"/>
<keyword evidence="6" id="KW-0285">Flavoprotein</keyword>
<feature type="domain" description="Photolyase/cryptochrome alpha/beta" evidence="14">
    <location>
        <begin position="31"/>
        <end position="161"/>
    </location>
</feature>
<keyword evidence="10" id="KW-0234">DNA repair</keyword>
<evidence type="ECO:0000313" key="16">
    <source>
        <dbReference type="Proteomes" id="UP000317835"/>
    </source>
</evidence>
<dbReference type="EMBL" id="CP036426">
    <property type="protein sequence ID" value="QDV32753.1"/>
    <property type="molecule type" value="Genomic_DNA"/>
</dbReference>
<evidence type="ECO:0000256" key="7">
    <source>
        <dbReference type="ARBA" id="ARBA00022763"/>
    </source>
</evidence>
<proteinExistence type="inferred from homology"/>
<keyword evidence="9" id="KW-0238">DNA-binding</keyword>
<evidence type="ECO:0000256" key="8">
    <source>
        <dbReference type="ARBA" id="ARBA00022827"/>
    </source>
</evidence>
<evidence type="ECO:0000256" key="2">
    <source>
        <dbReference type="ARBA" id="ARBA00001974"/>
    </source>
</evidence>
<evidence type="ECO:0000259" key="14">
    <source>
        <dbReference type="PROSITE" id="PS51645"/>
    </source>
</evidence>
<evidence type="ECO:0000256" key="1">
    <source>
        <dbReference type="ARBA" id="ARBA00001932"/>
    </source>
</evidence>
<keyword evidence="7" id="KW-0227">DNA damage</keyword>
<evidence type="ECO:0000256" key="11">
    <source>
        <dbReference type="ARBA" id="ARBA00023239"/>
    </source>
</evidence>
<evidence type="ECO:0000313" key="15">
    <source>
        <dbReference type="EMBL" id="QDV32753.1"/>
    </source>
</evidence>
<comment type="cofactor">
    <cofactor evidence="1">
        <name>(6R)-5,10-methylene-5,6,7,8-tetrahydrofolate</name>
        <dbReference type="ChEBI" id="CHEBI:15636"/>
    </cofactor>
</comment>
<dbReference type="SUPFAM" id="SSF48173">
    <property type="entry name" value="Cryptochrome/photolyase FAD-binding domain"/>
    <property type="match status" value="1"/>
</dbReference>
<evidence type="ECO:0000256" key="13">
    <source>
        <dbReference type="ARBA" id="ARBA00033999"/>
    </source>
</evidence>
<dbReference type="InterPro" id="IPR052219">
    <property type="entry name" value="Photolyase_Class-2"/>
</dbReference>
<dbReference type="FunFam" id="1.10.579.10:FF:000002">
    <property type="entry name" value="Deoxyribodipyrimidine photolyase"/>
    <property type="match status" value="1"/>
</dbReference>
<keyword evidence="16" id="KW-1185">Reference proteome</keyword>
<evidence type="ECO:0000256" key="10">
    <source>
        <dbReference type="ARBA" id="ARBA00023204"/>
    </source>
</evidence>
<dbReference type="PROSITE" id="PS51645">
    <property type="entry name" value="PHR_CRY_ALPHA_BETA"/>
    <property type="match status" value="1"/>
</dbReference>
<dbReference type="PANTHER" id="PTHR10211:SF0">
    <property type="entry name" value="DEOXYRIBODIPYRIMIDINE PHOTO-LYASE"/>
    <property type="match status" value="1"/>
</dbReference>
<accession>A0A518GVX5</accession>
<gene>
    <name evidence="15" type="ORF">ElP_05930</name>
</gene>
<evidence type="ECO:0000256" key="9">
    <source>
        <dbReference type="ARBA" id="ARBA00023125"/>
    </source>
</evidence>
<dbReference type="GO" id="GO:0000719">
    <property type="term" value="P:photoreactive repair"/>
    <property type="evidence" value="ECO:0007669"/>
    <property type="project" value="TreeGrafter"/>
</dbReference>
<comment type="catalytic activity">
    <reaction evidence="13">
        <text>cyclobutadipyrimidine (in DNA) = 2 pyrimidine residues (in DNA).</text>
        <dbReference type="EC" id="4.1.99.3"/>
    </reaction>
</comment>
<dbReference type="PANTHER" id="PTHR10211">
    <property type="entry name" value="DEOXYRIBODIPYRIMIDINE PHOTOLYASE"/>
    <property type="match status" value="1"/>
</dbReference>
<evidence type="ECO:0000256" key="3">
    <source>
        <dbReference type="ARBA" id="ARBA00006409"/>
    </source>
</evidence>
<evidence type="ECO:0000256" key="4">
    <source>
        <dbReference type="ARBA" id="ARBA00013149"/>
    </source>
</evidence>
<dbReference type="Pfam" id="PF00875">
    <property type="entry name" value="DNA_photolyase"/>
    <property type="match status" value="1"/>
</dbReference>
<reference evidence="15 16" key="1">
    <citation type="submission" date="2019-02" db="EMBL/GenBank/DDBJ databases">
        <title>Deep-cultivation of Planctomycetes and their phenomic and genomic characterization uncovers novel biology.</title>
        <authorList>
            <person name="Wiegand S."/>
            <person name="Jogler M."/>
            <person name="Boedeker C."/>
            <person name="Pinto D."/>
            <person name="Vollmers J."/>
            <person name="Rivas-Marin E."/>
            <person name="Kohn T."/>
            <person name="Peeters S.H."/>
            <person name="Heuer A."/>
            <person name="Rast P."/>
            <person name="Oberbeckmann S."/>
            <person name="Bunk B."/>
            <person name="Jeske O."/>
            <person name="Meyerdierks A."/>
            <person name="Storesund J.E."/>
            <person name="Kallscheuer N."/>
            <person name="Luecker S."/>
            <person name="Lage O.M."/>
            <person name="Pohl T."/>
            <person name="Merkel B.J."/>
            <person name="Hornburger P."/>
            <person name="Mueller R.-W."/>
            <person name="Bruemmer F."/>
            <person name="Labrenz M."/>
            <person name="Spormann A.M."/>
            <person name="Op den Camp H."/>
            <person name="Overmann J."/>
            <person name="Amann R."/>
            <person name="Jetten M.S.M."/>
            <person name="Mascher T."/>
            <person name="Medema M.H."/>
            <person name="Devos D.P."/>
            <person name="Kaster A.-K."/>
            <person name="Ovreas L."/>
            <person name="Rohde M."/>
            <person name="Galperin M.Y."/>
            <person name="Jogler C."/>
        </authorList>
    </citation>
    <scope>NUCLEOTIDE SEQUENCE [LARGE SCALE GENOMIC DNA]</scope>
    <source>
        <strain evidence="15 16">ElP</strain>
    </source>
</reference>
<dbReference type="Gene3D" id="1.10.579.10">
    <property type="entry name" value="DNA Cyclobutane Dipyrimidine Photolyase, subunit A, domain 3"/>
    <property type="match status" value="1"/>
</dbReference>
<dbReference type="Gene3D" id="1.25.40.80">
    <property type="match status" value="1"/>
</dbReference>
<name>A0A518GVX5_9BACT</name>
<evidence type="ECO:0000256" key="12">
    <source>
        <dbReference type="ARBA" id="ARBA00031671"/>
    </source>
</evidence>
<evidence type="ECO:0000256" key="6">
    <source>
        <dbReference type="ARBA" id="ARBA00022630"/>
    </source>
</evidence>
<dbReference type="Proteomes" id="UP000317835">
    <property type="component" value="Chromosome"/>
</dbReference>
<dbReference type="EC" id="4.1.99.3" evidence="4"/>
<evidence type="ECO:0000256" key="5">
    <source>
        <dbReference type="ARBA" id="ARBA00014046"/>
    </source>
</evidence>
<organism evidence="15 16">
    <name type="scientific">Tautonia plasticadhaerens</name>
    <dbReference type="NCBI Taxonomy" id="2527974"/>
    <lineage>
        <taxon>Bacteria</taxon>
        <taxon>Pseudomonadati</taxon>
        <taxon>Planctomycetota</taxon>
        <taxon>Planctomycetia</taxon>
        <taxon>Isosphaerales</taxon>
        <taxon>Isosphaeraceae</taxon>
        <taxon>Tautonia</taxon>
    </lineage>
</organism>
<keyword evidence="11 15" id="KW-0456">Lyase</keyword>
<dbReference type="Gene3D" id="3.40.50.620">
    <property type="entry name" value="HUPs"/>
    <property type="match status" value="1"/>
</dbReference>
<dbReference type="GO" id="GO:0003904">
    <property type="term" value="F:deoxyribodipyrimidine photo-lyase activity"/>
    <property type="evidence" value="ECO:0007669"/>
    <property type="project" value="UniProtKB-EC"/>
</dbReference>